<dbReference type="PANTHER" id="PTHR13318:SF75">
    <property type="entry name" value="COI1 F-BOX DOMAIN-CONTAINING PROTEIN"/>
    <property type="match status" value="1"/>
</dbReference>
<dbReference type="InterPro" id="IPR032675">
    <property type="entry name" value="LRR_dom_sf"/>
</dbReference>
<name>A0A6P5EU55_ANACO</name>
<reference evidence="4" key="1">
    <citation type="journal article" date="2015" name="Nat. Genet.">
        <title>The pineapple genome and the evolution of CAM photosynthesis.</title>
        <authorList>
            <person name="Ming R."/>
            <person name="VanBuren R."/>
            <person name="Wai C.M."/>
            <person name="Tang H."/>
            <person name="Schatz M.C."/>
            <person name="Bowers J.E."/>
            <person name="Lyons E."/>
            <person name="Wang M.L."/>
            <person name="Chen J."/>
            <person name="Biggers E."/>
            <person name="Zhang J."/>
            <person name="Huang L."/>
            <person name="Zhang L."/>
            <person name="Miao W."/>
            <person name="Zhang J."/>
            <person name="Ye Z."/>
            <person name="Miao C."/>
            <person name="Lin Z."/>
            <person name="Wang H."/>
            <person name="Zhou H."/>
            <person name="Yim W.C."/>
            <person name="Priest H.D."/>
            <person name="Zheng C."/>
            <person name="Woodhouse M."/>
            <person name="Edger P.P."/>
            <person name="Guyot R."/>
            <person name="Guo H.B."/>
            <person name="Guo H."/>
            <person name="Zheng G."/>
            <person name="Singh R."/>
            <person name="Sharma A."/>
            <person name="Min X."/>
            <person name="Zheng Y."/>
            <person name="Lee H."/>
            <person name="Gurtowski J."/>
            <person name="Sedlazeck F.J."/>
            <person name="Harkess A."/>
            <person name="McKain M.R."/>
            <person name="Liao Z."/>
            <person name="Fang J."/>
            <person name="Liu J."/>
            <person name="Zhang X."/>
            <person name="Zhang Q."/>
            <person name="Hu W."/>
            <person name="Qin Y."/>
            <person name="Wang K."/>
            <person name="Chen L.Y."/>
            <person name="Shirley N."/>
            <person name="Lin Y.R."/>
            <person name="Liu L.Y."/>
            <person name="Hernandez A.G."/>
            <person name="Wright C.L."/>
            <person name="Bulone V."/>
            <person name="Tuskan G.A."/>
            <person name="Heath K."/>
            <person name="Zee F."/>
            <person name="Moore P.H."/>
            <person name="Sunkar R."/>
            <person name="Leebens-Mack J.H."/>
            <person name="Mockler T."/>
            <person name="Bennetzen J.L."/>
            <person name="Freeling M."/>
            <person name="Sankoff D."/>
            <person name="Paterson A.H."/>
            <person name="Zhu X."/>
            <person name="Yang X."/>
            <person name="Smith J.A."/>
            <person name="Cushman J.C."/>
            <person name="Paull R.E."/>
            <person name="Yu Q."/>
        </authorList>
    </citation>
    <scope>NUCLEOTIDE SEQUENCE [LARGE SCALE GENOMIC DNA]</scope>
    <source>
        <strain evidence="4">cv. F153</strain>
    </source>
</reference>
<dbReference type="Pfam" id="PF13516">
    <property type="entry name" value="LRR_6"/>
    <property type="match status" value="1"/>
</dbReference>
<organism evidence="4 5">
    <name type="scientific">Ananas comosus</name>
    <name type="common">Pineapple</name>
    <name type="synonym">Ananas ananas</name>
    <dbReference type="NCBI Taxonomy" id="4615"/>
    <lineage>
        <taxon>Eukaryota</taxon>
        <taxon>Viridiplantae</taxon>
        <taxon>Streptophyta</taxon>
        <taxon>Embryophyta</taxon>
        <taxon>Tracheophyta</taxon>
        <taxon>Spermatophyta</taxon>
        <taxon>Magnoliopsida</taxon>
        <taxon>Liliopsida</taxon>
        <taxon>Poales</taxon>
        <taxon>Bromeliaceae</taxon>
        <taxon>Bromelioideae</taxon>
        <taxon>Ananas</taxon>
    </lineage>
</organism>
<dbReference type="Proteomes" id="UP000515123">
    <property type="component" value="Linkage group 3"/>
</dbReference>
<dbReference type="AlphaFoldDB" id="A0A6P5EU55"/>
<feature type="region of interest" description="Disordered" evidence="1">
    <location>
        <begin position="1"/>
        <end position="23"/>
    </location>
</feature>
<feature type="domain" description="F-box/LRR-repeat protein 15-like leucin rich repeat" evidence="3">
    <location>
        <begin position="106"/>
        <end position="308"/>
    </location>
</feature>
<reference evidence="5" key="2">
    <citation type="submission" date="2025-08" db="UniProtKB">
        <authorList>
            <consortium name="RefSeq"/>
        </authorList>
    </citation>
    <scope>IDENTIFICATION</scope>
    <source>
        <tissue evidence="5">Leaf</tissue>
    </source>
</reference>
<dbReference type="InterPro" id="IPR001810">
    <property type="entry name" value="F-box_dom"/>
</dbReference>
<evidence type="ECO:0000313" key="4">
    <source>
        <dbReference type="Proteomes" id="UP000515123"/>
    </source>
</evidence>
<feature type="compositionally biased region" description="Gly residues" evidence="1">
    <location>
        <begin position="10"/>
        <end position="23"/>
    </location>
</feature>
<proteinExistence type="predicted"/>
<dbReference type="InterPro" id="IPR001611">
    <property type="entry name" value="Leu-rich_rpt"/>
</dbReference>
<dbReference type="GO" id="GO:0031146">
    <property type="term" value="P:SCF-dependent proteasomal ubiquitin-dependent protein catabolic process"/>
    <property type="evidence" value="ECO:0007669"/>
    <property type="project" value="TreeGrafter"/>
</dbReference>
<dbReference type="Gramene" id="Aco019302.1.mrna1">
    <property type="protein sequence ID" value="Aco019302.1.mrna1"/>
    <property type="gene ID" value="Aco019302.1.path1"/>
</dbReference>
<evidence type="ECO:0000256" key="1">
    <source>
        <dbReference type="SAM" id="MobiDB-lite"/>
    </source>
</evidence>
<dbReference type="Gene3D" id="3.80.10.10">
    <property type="entry name" value="Ribonuclease Inhibitor"/>
    <property type="match status" value="2"/>
</dbReference>
<dbReference type="SMART" id="SM00367">
    <property type="entry name" value="LRR_CC"/>
    <property type="match status" value="10"/>
</dbReference>
<accession>A0A6P5EU55</accession>
<dbReference type="Pfam" id="PF00646">
    <property type="entry name" value="F-box"/>
    <property type="match status" value="1"/>
</dbReference>
<dbReference type="SUPFAM" id="SSF52047">
    <property type="entry name" value="RNI-like"/>
    <property type="match status" value="1"/>
</dbReference>
<dbReference type="Pfam" id="PF25372">
    <property type="entry name" value="DUF7885"/>
    <property type="match status" value="1"/>
</dbReference>
<dbReference type="InterPro" id="IPR006553">
    <property type="entry name" value="Leu-rich_rpt_Cys-con_subtyp"/>
</dbReference>
<dbReference type="InterPro" id="IPR057207">
    <property type="entry name" value="FBXL15_LRR"/>
</dbReference>
<dbReference type="PANTHER" id="PTHR13318">
    <property type="entry name" value="PARTNER OF PAIRED, ISOFORM B-RELATED"/>
    <property type="match status" value="1"/>
</dbReference>
<evidence type="ECO:0000259" key="3">
    <source>
        <dbReference type="Pfam" id="PF25372"/>
    </source>
</evidence>
<sequence length="429" mass="45650">MAEDPAAAAVGGGGGGGRGGGGGTRIVDLTDDALRAVLARMERGDERDAFGLVCKRWLRIQSTERRRLRARAGPAMLRRLAARFSGLAELDLSQSASRSFYPGVVDADLDVIAAGFPNLRVLNLQNCKGISDMGLIALAGGLLSLQSLDVSNCRKLTNKGLTSISSGCRNLRSLHVAGCKSVTDNLLHSLSKNCLHLEELGLAGCGNITDSGLSVLADGCRHIRFLDLSKCSKIGDIGVSKIAEASSSSLTSLKILDCFNAGDTSIFSLAKSCPNLETLVIGGCRDITDESIETLSVACSQSLKSLRMDWCLNITDSSLRCLLSHCRHLVALDIGCCDKVTDSAFQVLGMVAFELALKVLKASNCLRITVSGVGIVLDYCKVLEYLDLRSCPHVTRAICEQAGLQFPESCRVNFDGSLSENHGIVDVFF</sequence>
<evidence type="ECO:0000259" key="2">
    <source>
        <dbReference type="Pfam" id="PF00646"/>
    </source>
</evidence>
<dbReference type="OrthoDB" id="550575at2759"/>
<keyword evidence="4" id="KW-1185">Reference proteome</keyword>
<feature type="domain" description="F-box" evidence="2">
    <location>
        <begin position="28"/>
        <end position="62"/>
    </location>
</feature>
<protein>
    <submittedName>
        <fullName evidence="5">F-box/LRR-repeat protein 2</fullName>
    </submittedName>
</protein>
<evidence type="ECO:0000313" key="5">
    <source>
        <dbReference type="RefSeq" id="XP_020084818.1"/>
    </source>
</evidence>
<dbReference type="RefSeq" id="XP_020084818.1">
    <property type="nucleotide sequence ID" value="XM_020229229.1"/>
</dbReference>
<dbReference type="GeneID" id="109707724"/>
<dbReference type="GO" id="GO:0019005">
    <property type="term" value="C:SCF ubiquitin ligase complex"/>
    <property type="evidence" value="ECO:0007669"/>
    <property type="project" value="TreeGrafter"/>
</dbReference>
<gene>
    <name evidence="5" type="primary">LOC109707724</name>
</gene>
<dbReference type="CDD" id="cd22159">
    <property type="entry name" value="F-box_AtTIR1-like"/>
    <property type="match status" value="1"/>
</dbReference>